<dbReference type="EMBL" id="ABOX02000095">
    <property type="protein sequence ID" value="EEF56994.1"/>
    <property type="molecule type" value="Genomic_DNA"/>
</dbReference>
<feature type="transmembrane region" description="Helical" evidence="1">
    <location>
        <begin position="5"/>
        <end position="23"/>
    </location>
</feature>
<evidence type="ECO:0000313" key="3">
    <source>
        <dbReference type="Proteomes" id="UP000003688"/>
    </source>
</evidence>
<proteinExistence type="predicted"/>
<comment type="caution">
    <text evidence="2">The sequence shown here is derived from an EMBL/GenBank/DDBJ whole genome shotgun (WGS) entry which is preliminary data.</text>
</comment>
<protein>
    <submittedName>
        <fullName evidence="2">Uncharacterized protein</fullName>
    </submittedName>
</protein>
<reference evidence="2 3" key="1">
    <citation type="journal article" date="2011" name="J. Bacteriol.">
        <title>Genome sequence of 'Pedosphaera parvula' Ellin514, an aerobic Verrucomicrobial isolate from pasture soil.</title>
        <authorList>
            <person name="Kant R."/>
            <person name="van Passel M.W."/>
            <person name="Sangwan P."/>
            <person name="Palva A."/>
            <person name="Lucas S."/>
            <person name="Copeland A."/>
            <person name="Lapidus A."/>
            <person name="Glavina Del Rio T."/>
            <person name="Dalin E."/>
            <person name="Tice H."/>
            <person name="Bruce D."/>
            <person name="Goodwin L."/>
            <person name="Pitluck S."/>
            <person name="Chertkov O."/>
            <person name="Larimer F.W."/>
            <person name="Land M.L."/>
            <person name="Hauser L."/>
            <person name="Brettin T.S."/>
            <person name="Detter J.C."/>
            <person name="Han S."/>
            <person name="de Vos W.M."/>
            <person name="Janssen P.H."/>
            <person name="Smidt H."/>
        </authorList>
    </citation>
    <scope>NUCLEOTIDE SEQUENCE [LARGE SCALE GENOMIC DNA]</scope>
    <source>
        <strain evidence="2 3">Ellin514</strain>
    </source>
</reference>
<evidence type="ECO:0000313" key="2">
    <source>
        <dbReference type="EMBL" id="EEF56994.1"/>
    </source>
</evidence>
<keyword evidence="1" id="KW-1133">Transmembrane helix</keyword>
<dbReference type="AlphaFoldDB" id="B9XT33"/>
<evidence type="ECO:0000256" key="1">
    <source>
        <dbReference type="SAM" id="Phobius"/>
    </source>
</evidence>
<keyword evidence="3" id="KW-1185">Reference proteome</keyword>
<gene>
    <name evidence="2" type="ORF">Cflav_PD0029</name>
</gene>
<keyword evidence="1" id="KW-0812">Transmembrane</keyword>
<dbReference type="Proteomes" id="UP000003688">
    <property type="component" value="Unassembled WGS sequence"/>
</dbReference>
<sequence length="31" mass="3542" precursor="true">MQKQFIILGLLLLVVVIAVWVLIRYPTPAFS</sequence>
<organism evidence="2 3">
    <name type="scientific">Pedosphaera parvula (strain Ellin514)</name>
    <dbReference type="NCBI Taxonomy" id="320771"/>
    <lineage>
        <taxon>Bacteria</taxon>
        <taxon>Pseudomonadati</taxon>
        <taxon>Verrucomicrobiota</taxon>
        <taxon>Pedosphaerae</taxon>
        <taxon>Pedosphaerales</taxon>
        <taxon>Pedosphaeraceae</taxon>
        <taxon>Pedosphaera</taxon>
    </lineage>
</organism>
<name>B9XT33_PEDPL</name>
<accession>B9XT33</accession>
<keyword evidence="1" id="KW-0472">Membrane</keyword>